<dbReference type="Proteomes" id="UP000502996">
    <property type="component" value="Chromosome"/>
</dbReference>
<evidence type="ECO:0008006" key="3">
    <source>
        <dbReference type="Google" id="ProtNLM"/>
    </source>
</evidence>
<dbReference type="AlphaFoldDB" id="A0A6G6WGI4"/>
<organism evidence="1 2">
    <name type="scientific">Nocardioides anomalus</name>
    <dbReference type="NCBI Taxonomy" id="2712223"/>
    <lineage>
        <taxon>Bacteria</taxon>
        <taxon>Bacillati</taxon>
        <taxon>Actinomycetota</taxon>
        <taxon>Actinomycetes</taxon>
        <taxon>Propionibacteriales</taxon>
        <taxon>Nocardioidaceae</taxon>
        <taxon>Nocardioides</taxon>
    </lineage>
</organism>
<proteinExistence type="predicted"/>
<dbReference type="RefSeq" id="WP_165235583.1">
    <property type="nucleotide sequence ID" value="NZ_CP049257.1"/>
</dbReference>
<keyword evidence="2" id="KW-1185">Reference proteome</keyword>
<reference evidence="1 2" key="1">
    <citation type="submission" date="2020-02" db="EMBL/GenBank/DDBJ databases">
        <title>Full genome sequence of Nocardioides sp. R-3366.</title>
        <authorList>
            <person name="Im W.-T."/>
        </authorList>
    </citation>
    <scope>NUCLEOTIDE SEQUENCE [LARGE SCALE GENOMIC DNA]</scope>
    <source>
        <strain evidence="1 2">R-3366</strain>
    </source>
</reference>
<dbReference type="EMBL" id="CP049257">
    <property type="protein sequence ID" value="QIG44344.1"/>
    <property type="molecule type" value="Genomic_DNA"/>
</dbReference>
<protein>
    <recommendedName>
        <fullName evidence="3">VOC family protein</fullName>
    </recommendedName>
</protein>
<dbReference type="KEGG" id="nano:G5V58_17565"/>
<evidence type="ECO:0000313" key="2">
    <source>
        <dbReference type="Proteomes" id="UP000502996"/>
    </source>
</evidence>
<gene>
    <name evidence="1" type="ORF">G5V58_17565</name>
</gene>
<name>A0A6G6WGI4_9ACTN</name>
<sequence>MVRCSWLITRAYPPASPCHAGAVITSGLVNLHTADIGAGTRSWGELLGLGTADAALRGHDVGNDNHSALLRDPDGNLVEILSKQR</sequence>
<accession>A0A6G6WGI4</accession>
<evidence type="ECO:0000313" key="1">
    <source>
        <dbReference type="EMBL" id="QIG44344.1"/>
    </source>
</evidence>